<organism evidence="1 2">
    <name type="scientific">Stentor coeruleus</name>
    <dbReference type="NCBI Taxonomy" id="5963"/>
    <lineage>
        <taxon>Eukaryota</taxon>
        <taxon>Sar</taxon>
        <taxon>Alveolata</taxon>
        <taxon>Ciliophora</taxon>
        <taxon>Postciliodesmatophora</taxon>
        <taxon>Heterotrichea</taxon>
        <taxon>Heterotrichida</taxon>
        <taxon>Stentoridae</taxon>
        <taxon>Stentor</taxon>
    </lineage>
</organism>
<evidence type="ECO:0000313" key="1">
    <source>
        <dbReference type="EMBL" id="OMJ69312.1"/>
    </source>
</evidence>
<dbReference type="AlphaFoldDB" id="A0A1R2AXU5"/>
<keyword evidence="2" id="KW-1185">Reference proteome</keyword>
<dbReference type="Proteomes" id="UP000187209">
    <property type="component" value="Unassembled WGS sequence"/>
</dbReference>
<comment type="caution">
    <text evidence="1">The sequence shown here is derived from an EMBL/GenBank/DDBJ whole genome shotgun (WGS) entry which is preliminary data.</text>
</comment>
<dbReference type="EMBL" id="MPUH01001213">
    <property type="protein sequence ID" value="OMJ69312.1"/>
    <property type="molecule type" value="Genomic_DNA"/>
</dbReference>
<sequence length="110" mass="12506">MIEQQEDDEYLTIKVAKSKLIDSDVNSIFKSEINLSENGDGEQDLKASNKTIDKSEFSDLTISTSQKKLSINRQIDSESRSEIINQLKNSYKANRKRKPESDSCCKCLII</sequence>
<proteinExistence type="predicted"/>
<gene>
    <name evidence="1" type="ORF">SteCoe_32992</name>
</gene>
<evidence type="ECO:0000313" key="2">
    <source>
        <dbReference type="Proteomes" id="UP000187209"/>
    </source>
</evidence>
<accession>A0A1R2AXU5</accession>
<protein>
    <submittedName>
        <fullName evidence="1">Uncharacterized protein</fullName>
    </submittedName>
</protein>
<name>A0A1R2AXU5_9CILI</name>
<reference evidence="1 2" key="1">
    <citation type="submission" date="2016-11" db="EMBL/GenBank/DDBJ databases">
        <title>The macronuclear genome of Stentor coeruleus: a giant cell with tiny introns.</title>
        <authorList>
            <person name="Slabodnick M."/>
            <person name="Ruby J.G."/>
            <person name="Reiff S.B."/>
            <person name="Swart E.C."/>
            <person name="Gosai S."/>
            <person name="Prabakaran S."/>
            <person name="Witkowska E."/>
            <person name="Larue G.E."/>
            <person name="Fisher S."/>
            <person name="Freeman R.M."/>
            <person name="Gunawardena J."/>
            <person name="Chu W."/>
            <person name="Stover N.A."/>
            <person name="Gregory B.D."/>
            <person name="Nowacki M."/>
            <person name="Derisi J."/>
            <person name="Roy S.W."/>
            <person name="Marshall W.F."/>
            <person name="Sood P."/>
        </authorList>
    </citation>
    <scope>NUCLEOTIDE SEQUENCE [LARGE SCALE GENOMIC DNA]</scope>
    <source>
        <strain evidence="1">WM001</strain>
    </source>
</reference>